<dbReference type="Proteomes" id="UP000471501">
    <property type="component" value="Unassembled WGS sequence"/>
</dbReference>
<dbReference type="EMBL" id="WSTB01000006">
    <property type="protein sequence ID" value="MWB95102.1"/>
    <property type="molecule type" value="Genomic_DNA"/>
</dbReference>
<gene>
    <name evidence="2" type="ORF">GON26_12085</name>
</gene>
<dbReference type="RefSeq" id="WP_160375027.1">
    <property type="nucleotide sequence ID" value="NZ_WSTB01000006.1"/>
</dbReference>
<sequence length="113" mass="13870">MFLIVAKYLIPEGYRGLTIFPFVLVKYGFDKVNETLLNHEKIHLRQQLEMLILPFFVWYFFEYLIRLIQYKKTDLAYRNISFEREAYANESNLSYLENRSFFQFLKYVTLQQK</sequence>
<keyword evidence="1" id="KW-0812">Transmembrane</keyword>
<evidence type="ECO:0000256" key="1">
    <source>
        <dbReference type="SAM" id="Phobius"/>
    </source>
</evidence>
<evidence type="ECO:0008006" key="4">
    <source>
        <dbReference type="Google" id="ProtNLM"/>
    </source>
</evidence>
<keyword evidence="1" id="KW-1133">Transmembrane helix</keyword>
<evidence type="ECO:0000313" key="2">
    <source>
        <dbReference type="EMBL" id="MWB95102.1"/>
    </source>
</evidence>
<feature type="transmembrane region" description="Helical" evidence="1">
    <location>
        <begin position="50"/>
        <end position="68"/>
    </location>
</feature>
<reference evidence="2 3" key="1">
    <citation type="submission" date="2019-12" db="EMBL/GenBank/DDBJ databases">
        <authorList>
            <person name="Kim Y.S."/>
        </authorList>
    </citation>
    <scope>NUCLEOTIDE SEQUENCE [LARGE SCALE GENOMIC DNA]</scope>
    <source>
        <strain evidence="2 3">GA093</strain>
    </source>
</reference>
<comment type="caution">
    <text evidence="2">The sequence shown here is derived from an EMBL/GenBank/DDBJ whole genome shotgun (WGS) entry which is preliminary data.</text>
</comment>
<protein>
    <recommendedName>
        <fullName evidence="4">Peptidase M56 domain-containing protein</fullName>
    </recommendedName>
</protein>
<proteinExistence type="predicted"/>
<accession>A0A6I4NQ79</accession>
<organism evidence="2 3">
    <name type="scientific">Flavobacterium hydrocarbonoxydans</name>
    <dbReference type="NCBI Taxonomy" id="2683249"/>
    <lineage>
        <taxon>Bacteria</taxon>
        <taxon>Pseudomonadati</taxon>
        <taxon>Bacteroidota</taxon>
        <taxon>Flavobacteriia</taxon>
        <taxon>Flavobacteriales</taxon>
        <taxon>Flavobacteriaceae</taxon>
        <taxon>Flavobacterium</taxon>
    </lineage>
</organism>
<name>A0A6I4NQ79_9FLAO</name>
<evidence type="ECO:0000313" key="3">
    <source>
        <dbReference type="Proteomes" id="UP000471501"/>
    </source>
</evidence>
<keyword evidence="3" id="KW-1185">Reference proteome</keyword>
<dbReference type="AlphaFoldDB" id="A0A6I4NQ79"/>
<keyword evidence="1" id="KW-0472">Membrane</keyword>